<dbReference type="PANTHER" id="PTHR15481">
    <property type="entry name" value="RIBONUCLEIC ACID BINDING PROTEIN S1"/>
    <property type="match status" value="1"/>
</dbReference>
<evidence type="ECO:0000256" key="3">
    <source>
        <dbReference type="ARBA" id="ARBA00030780"/>
    </source>
</evidence>
<dbReference type="GO" id="GO:0061574">
    <property type="term" value="C:ASAP complex"/>
    <property type="evidence" value="ECO:0007669"/>
    <property type="project" value="TreeGrafter"/>
</dbReference>
<dbReference type="STRING" id="5217.A0A4Q1BCV2"/>
<feature type="region of interest" description="Disordered" evidence="5">
    <location>
        <begin position="106"/>
        <end position="128"/>
    </location>
</feature>
<dbReference type="SUPFAM" id="SSF54928">
    <property type="entry name" value="RNA-binding domain, RBD"/>
    <property type="match status" value="1"/>
</dbReference>
<feature type="region of interest" description="Disordered" evidence="5">
    <location>
        <begin position="1"/>
        <end position="29"/>
    </location>
</feature>
<dbReference type="Gene3D" id="3.30.70.330">
    <property type="match status" value="1"/>
</dbReference>
<feature type="compositionally biased region" description="Polar residues" evidence="5">
    <location>
        <begin position="173"/>
        <end position="193"/>
    </location>
</feature>
<dbReference type="Proteomes" id="UP000289152">
    <property type="component" value="Unassembled WGS sequence"/>
</dbReference>
<dbReference type="SMART" id="SM00361">
    <property type="entry name" value="RRM_1"/>
    <property type="match status" value="1"/>
</dbReference>
<evidence type="ECO:0000313" key="7">
    <source>
        <dbReference type="EMBL" id="RXK35907.1"/>
    </source>
</evidence>
<reference evidence="7 8" key="1">
    <citation type="submission" date="2016-06" db="EMBL/GenBank/DDBJ databases">
        <title>Evolution of pathogenesis and genome organization in the Tremellales.</title>
        <authorList>
            <person name="Cuomo C."/>
            <person name="Litvintseva A."/>
            <person name="Heitman J."/>
            <person name="Chen Y."/>
            <person name="Sun S."/>
            <person name="Springer D."/>
            <person name="Dromer F."/>
            <person name="Young S."/>
            <person name="Zeng Q."/>
            <person name="Chapman S."/>
            <person name="Gujja S."/>
            <person name="Saif S."/>
            <person name="Birren B."/>
        </authorList>
    </citation>
    <scope>NUCLEOTIDE SEQUENCE [LARGE SCALE GENOMIC DNA]</scope>
    <source>
        <strain evidence="7 8">ATCC 28783</strain>
    </source>
</reference>
<dbReference type="CDD" id="cd12355">
    <property type="entry name" value="RRM_RBM18"/>
    <property type="match status" value="1"/>
</dbReference>
<dbReference type="GO" id="GO:0003723">
    <property type="term" value="F:RNA binding"/>
    <property type="evidence" value="ECO:0007669"/>
    <property type="project" value="UniProtKB-UniRule"/>
</dbReference>
<sequence>MQPSPSSPSRAGPSSSHTSTPLPPSGKPDRLYVGNLAPTVDEYTLIQILGKYGKVTKLDFIFHKNGPLKGKPRGYAFVEYSDKDDALKAMIKLHNRLLRGRNLVVTPANSAPPTDMPSLHKGRRDPPKTTTLSLLKASKKPQSAAAQIAAMEAKLATMARHKPQDETYVPGQRITSGPSSPRMSNLETLSSPTMADGDGVDVEENLGSDAAAKAAEELEREMEVELAERDREKVEVSTKTAEGGSGRQISSESQRRGLASLPPKPILE</sequence>
<evidence type="ECO:0000256" key="4">
    <source>
        <dbReference type="PROSITE-ProRule" id="PRU00176"/>
    </source>
</evidence>
<evidence type="ECO:0000313" key="8">
    <source>
        <dbReference type="Proteomes" id="UP000289152"/>
    </source>
</evidence>
<dbReference type="InterPro" id="IPR000504">
    <property type="entry name" value="RRM_dom"/>
</dbReference>
<evidence type="ECO:0000256" key="2">
    <source>
        <dbReference type="ARBA" id="ARBA00022884"/>
    </source>
</evidence>
<proteinExistence type="predicted"/>
<organism evidence="7 8">
    <name type="scientific">Tremella mesenterica</name>
    <name type="common">Jelly fungus</name>
    <dbReference type="NCBI Taxonomy" id="5217"/>
    <lineage>
        <taxon>Eukaryota</taxon>
        <taxon>Fungi</taxon>
        <taxon>Dikarya</taxon>
        <taxon>Basidiomycota</taxon>
        <taxon>Agaricomycotina</taxon>
        <taxon>Tremellomycetes</taxon>
        <taxon>Tremellales</taxon>
        <taxon>Tremellaceae</taxon>
        <taxon>Tremella</taxon>
    </lineage>
</organism>
<dbReference type="GO" id="GO:0000398">
    <property type="term" value="P:mRNA splicing, via spliceosome"/>
    <property type="evidence" value="ECO:0007669"/>
    <property type="project" value="TreeGrafter"/>
</dbReference>
<accession>A0A4Q1BCV2</accession>
<dbReference type="InterPro" id="IPR039157">
    <property type="entry name" value="RBM18_RRM"/>
</dbReference>
<keyword evidence="2 4" id="KW-0694">RNA-binding</keyword>
<feature type="compositionally biased region" description="Basic and acidic residues" evidence="5">
    <location>
        <begin position="214"/>
        <end position="236"/>
    </location>
</feature>
<dbReference type="AlphaFoldDB" id="A0A4Q1BCV2"/>
<dbReference type="VEuPathDB" id="FungiDB:TREMEDRAFT_58152"/>
<feature type="domain" description="RRM" evidence="6">
    <location>
        <begin position="29"/>
        <end position="110"/>
    </location>
</feature>
<evidence type="ECO:0000256" key="5">
    <source>
        <dbReference type="SAM" id="MobiDB-lite"/>
    </source>
</evidence>
<keyword evidence="8" id="KW-1185">Reference proteome</keyword>
<dbReference type="InParanoid" id="A0A4Q1BCV2"/>
<protein>
    <recommendedName>
        <fullName evidence="1">Probable RNA-binding protein 18</fullName>
    </recommendedName>
    <alternativeName>
        <fullName evidence="3">RNA-binding motif protein 18</fullName>
    </alternativeName>
</protein>
<name>A0A4Q1BCV2_TREME</name>
<comment type="caution">
    <text evidence="7">The sequence shown here is derived from an EMBL/GenBank/DDBJ whole genome shotgun (WGS) entry which is preliminary data.</text>
</comment>
<feature type="region of interest" description="Disordered" evidence="5">
    <location>
        <begin position="160"/>
        <end position="268"/>
    </location>
</feature>
<dbReference type="InterPro" id="IPR012677">
    <property type="entry name" value="Nucleotide-bd_a/b_plait_sf"/>
</dbReference>
<gene>
    <name evidence="7" type="ORF">M231_06827</name>
</gene>
<evidence type="ECO:0000256" key="1">
    <source>
        <dbReference type="ARBA" id="ARBA00021141"/>
    </source>
</evidence>
<dbReference type="InterPro" id="IPR035979">
    <property type="entry name" value="RBD_domain_sf"/>
</dbReference>
<feature type="compositionally biased region" description="Low complexity" evidence="5">
    <location>
        <begin position="1"/>
        <end position="20"/>
    </location>
</feature>
<dbReference type="SMART" id="SM00360">
    <property type="entry name" value="RRM"/>
    <property type="match status" value="1"/>
</dbReference>
<dbReference type="FunCoup" id="A0A4Q1BCV2">
    <property type="interactions" value="108"/>
</dbReference>
<dbReference type="EMBL" id="SDIL01000116">
    <property type="protein sequence ID" value="RXK35907.1"/>
    <property type="molecule type" value="Genomic_DNA"/>
</dbReference>
<evidence type="ECO:0000259" key="6">
    <source>
        <dbReference type="PROSITE" id="PS50102"/>
    </source>
</evidence>
<dbReference type="PROSITE" id="PS50102">
    <property type="entry name" value="RRM"/>
    <property type="match status" value="1"/>
</dbReference>
<dbReference type="OrthoDB" id="6730379at2759"/>
<dbReference type="Pfam" id="PF00076">
    <property type="entry name" value="RRM_1"/>
    <property type="match status" value="1"/>
</dbReference>
<dbReference type="InterPro" id="IPR003954">
    <property type="entry name" value="RRM_euk-type"/>
</dbReference>
<dbReference type="PANTHER" id="PTHR15481:SF0">
    <property type="entry name" value="LD23870P-RELATED"/>
    <property type="match status" value="1"/>
</dbReference>
<dbReference type="GO" id="GO:0005737">
    <property type="term" value="C:cytoplasm"/>
    <property type="evidence" value="ECO:0007669"/>
    <property type="project" value="TreeGrafter"/>
</dbReference>
<dbReference type="GO" id="GO:0005654">
    <property type="term" value="C:nucleoplasm"/>
    <property type="evidence" value="ECO:0007669"/>
    <property type="project" value="TreeGrafter"/>
</dbReference>